<reference evidence="2" key="1">
    <citation type="journal article" date="2016" name="Genome Announc.">
        <title>Draft Genome Sequences of Methanobrevibacter curvatus DSM11111, Methanobrevibacter cuticularis DSM11139, Methanobrevibacter filiformis DSM11501, and Methanobrevibacter oralis DSM7256.</title>
        <authorList>
            <person name="Poehlein A."/>
            <person name="Seedorf H."/>
        </authorList>
    </citation>
    <scope>NUCLEOTIDE SEQUENCE [LARGE SCALE GENOMIC DNA]</scope>
    <source>
        <strain evidence="2">DSM 7256 / JCM 30027 / ZR</strain>
    </source>
</reference>
<keyword evidence="2" id="KW-1185">Reference proteome</keyword>
<proteinExistence type="predicted"/>
<protein>
    <recommendedName>
        <fullName evidence="3">SpoVT-AbrB domain-containing protein</fullName>
    </recommendedName>
</protein>
<evidence type="ECO:0000313" key="2">
    <source>
        <dbReference type="Proteomes" id="UP000077428"/>
    </source>
</evidence>
<evidence type="ECO:0008006" key="3">
    <source>
        <dbReference type="Google" id="ProtNLM"/>
    </source>
</evidence>
<dbReference type="PATRIC" id="fig|66851.6.peg.1070"/>
<dbReference type="Proteomes" id="UP000077428">
    <property type="component" value="Unassembled WGS sequence"/>
</dbReference>
<dbReference type="OrthoDB" id="76289at2157"/>
<organism evidence="1 2">
    <name type="scientific">Methanobrevibacter oralis</name>
    <dbReference type="NCBI Taxonomy" id="66851"/>
    <lineage>
        <taxon>Archaea</taxon>
        <taxon>Methanobacteriati</taxon>
        <taxon>Methanobacteriota</taxon>
        <taxon>Methanomada group</taxon>
        <taxon>Methanobacteria</taxon>
        <taxon>Methanobacteriales</taxon>
        <taxon>Methanobacteriaceae</taxon>
        <taxon>Methanobrevibacter</taxon>
    </lineage>
</organism>
<gene>
    <name evidence="1" type="ORF">MBORA_09740</name>
</gene>
<accession>A0A166BA65</accession>
<evidence type="ECO:0000313" key="1">
    <source>
        <dbReference type="EMBL" id="KZX13071.1"/>
    </source>
</evidence>
<comment type="caution">
    <text evidence="1">The sequence shown here is derived from an EMBL/GenBank/DDBJ whole genome shotgun (WGS) entry which is preliminary data.</text>
</comment>
<dbReference type="EMBL" id="LWMU01000059">
    <property type="protein sequence ID" value="KZX13071.1"/>
    <property type="molecule type" value="Genomic_DNA"/>
</dbReference>
<dbReference type="AlphaFoldDB" id="A0A166BA65"/>
<dbReference type="RefSeq" id="WP_042693954.1">
    <property type="nucleotide sequence ID" value="NZ_CABMAB010000031.1"/>
</dbReference>
<sequence length="80" mass="9304">MDNILATTTLYKNYQLAIPKVIRNQFKELNSTDAVIDWSINENNEIVIKPRKRVSLEDVIGIIEDDDPRNAVELKRSLYK</sequence>
<name>A0A166BA65_METOA</name>